<name>A0A840QTT6_9BACI</name>
<comment type="caution">
    <text evidence="1">The sequence shown here is derived from an EMBL/GenBank/DDBJ whole genome shotgun (WGS) entry which is preliminary data.</text>
</comment>
<dbReference type="EMBL" id="JACHHB010000018">
    <property type="protein sequence ID" value="MBB5174932.1"/>
    <property type="molecule type" value="Genomic_DNA"/>
</dbReference>
<evidence type="ECO:0000313" key="2">
    <source>
        <dbReference type="Proteomes" id="UP000551878"/>
    </source>
</evidence>
<accession>A0A840QTT6</accession>
<keyword evidence="2" id="KW-1185">Reference proteome</keyword>
<organism evidence="1 2">
    <name type="scientific">Texcoconibacillus texcoconensis</name>
    <dbReference type="NCBI Taxonomy" id="1095777"/>
    <lineage>
        <taxon>Bacteria</taxon>
        <taxon>Bacillati</taxon>
        <taxon>Bacillota</taxon>
        <taxon>Bacilli</taxon>
        <taxon>Bacillales</taxon>
        <taxon>Bacillaceae</taxon>
        <taxon>Texcoconibacillus</taxon>
    </lineage>
</organism>
<dbReference type="AlphaFoldDB" id="A0A840QTT6"/>
<gene>
    <name evidence="1" type="ORF">HNQ41_003155</name>
</gene>
<dbReference type="Pfam" id="PF10704">
    <property type="entry name" value="DUF2508"/>
    <property type="match status" value="1"/>
</dbReference>
<sequence>MFRKRSIRKREDEQLLDFIDMYKQQVDQASILLENSLDASDEWIYRKKLTEAKYLFLLKEARLRGTSVQQRKRSSK</sequence>
<dbReference type="InterPro" id="IPR019644">
    <property type="entry name" value="DUF2508"/>
</dbReference>
<dbReference type="Proteomes" id="UP000551878">
    <property type="component" value="Unassembled WGS sequence"/>
</dbReference>
<evidence type="ECO:0008006" key="3">
    <source>
        <dbReference type="Google" id="ProtNLM"/>
    </source>
</evidence>
<proteinExistence type="predicted"/>
<reference evidence="1 2" key="1">
    <citation type="submission" date="2020-08" db="EMBL/GenBank/DDBJ databases">
        <title>Genomic Encyclopedia of Type Strains, Phase IV (KMG-IV): sequencing the most valuable type-strain genomes for metagenomic binning, comparative biology and taxonomic classification.</title>
        <authorList>
            <person name="Goeker M."/>
        </authorList>
    </citation>
    <scope>NUCLEOTIDE SEQUENCE [LARGE SCALE GENOMIC DNA]</scope>
    <source>
        <strain evidence="1 2">DSM 24696</strain>
    </source>
</reference>
<protein>
    <recommendedName>
        <fullName evidence="3">DUF2508 family protein</fullName>
    </recommendedName>
</protein>
<dbReference type="RefSeq" id="WP_184665327.1">
    <property type="nucleotide sequence ID" value="NZ_JACHHB010000018.1"/>
</dbReference>
<evidence type="ECO:0000313" key="1">
    <source>
        <dbReference type="EMBL" id="MBB5174932.1"/>
    </source>
</evidence>